<evidence type="ECO:0000259" key="1">
    <source>
        <dbReference type="Pfam" id="PF24758"/>
    </source>
</evidence>
<dbReference type="SUPFAM" id="SSF81383">
    <property type="entry name" value="F-box domain"/>
    <property type="match status" value="1"/>
</dbReference>
<feature type="domain" description="F-box/LRR-repeat protein 15/At3g58940/PEG3-like LRR" evidence="1">
    <location>
        <begin position="173"/>
        <end position="294"/>
    </location>
</feature>
<dbReference type="InterPro" id="IPR055312">
    <property type="entry name" value="FBL15-like"/>
</dbReference>
<dbReference type="Pfam" id="PF24758">
    <property type="entry name" value="LRR_At5g56370"/>
    <property type="match status" value="1"/>
</dbReference>
<evidence type="ECO:0000313" key="2">
    <source>
        <dbReference type="EMBL" id="WVZ78020.1"/>
    </source>
</evidence>
<dbReference type="InterPro" id="IPR036047">
    <property type="entry name" value="F-box-like_dom_sf"/>
</dbReference>
<dbReference type="PANTHER" id="PTHR34709">
    <property type="entry name" value="OS10G0396666 PROTEIN"/>
    <property type="match status" value="1"/>
</dbReference>
<sequence>MAQQCCGDGGGGIAANRAKPSSSAAAAIASGEDRLSAFPDDVLVLILLGLGDIAEAARTSVLSHRWCRVWTLLPELCFHHLVPDDGRRIREVLVAPDAPPPPLRRISVTAQDTGPDSLQAWLPDAARRVSGNLFYRNTAPPRMEDGDGDEAIQLPCFDNATGIELTLGFLGLALPFAGNFTRLTNLGLYRVRLHGPCELGDVVSSSRCPNLKRLCVREARGVDKLSIHSESLLKVDLENLNGLRQLTVVAPVLEELKLYSCFAANKPVAVISTPQLVFLEWKDPYDRHSVQLGNLGQLRRLRTDFFFVHGPHNIWQNLDMLEFLQQFQFIRGLDIILAYPRDISNLPYLMEGMTVVPRTDFLTICFLNEGHAFGPSLFHVLKLCTDIRRLAMVLFKSEGLESACHSGCNCDQPTNWKAEELLLNRLEVVDIGNLEGAEHEVVLVKRLFSWATVLKKMRITFDFSVSKSKAMVLLPILSSFSRPETRVEFYMHHDANEKSVFLLDPEDQGTAF</sequence>
<dbReference type="SUPFAM" id="SSF52047">
    <property type="entry name" value="RNI-like"/>
    <property type="match status" value="1"/>
</dbReference>
<dbReference type="Proteomes" id="UP001341281">
    <property type="component" value="Chromosome 05"/>
</dbReference>
<evidence type="ECO:0000313" key="3">
    <source>
        <dbReference type="Proteomes" id="UP001341281"/>
    </source>
</evidence>
<protein>
    <recommendedName>
        <fullName evidence="1">F-box/LRR-repeat protein 15/At3g58940/PEG3-like LRR domain-containing protein</fullName>
    </recommendedName>
</protein>
<dbReference type="InterPro" id="IPR055411">
    <property type="entry name" value="LRR_FXL15/At3g58940/PEG3-like"/>
</dbReference>
<dbReference type="EMBL" id="CP144749">
    <property type="protein sequence ID" value="WVZ78020.1"/>
    <property type="molecule type" value="Genomic_DNA"/>
</dbReference>
<dbReference type="AlphaFoldDB" id="A0AAQ3TUJ0"/>
<keyword evidence="3" id="KW-1185">Reference proteome</keyword>
<accession>A0AAQ3TUJ0</accession>
<reference evidence="2 3" key="1">
    <citation type="submission" date="2024-02" db="EMBL/GenBank/DDBJ databases">
        <title>High-quality chromosome-scale genome assembly of Pensacola bahiagrass (Paspalum notatum Flugge var. saurae).</title>
        <authorList>
            <person name="Vega J.M."/>
            <person name="Podio M."/>
            <person name="Orjuela J."/>
            <person name="Siena L.A."/>
            <person name="Pessino S.C."/>
            <person name="Combes M.C."/>
            <person name="Mariac C."/>
            <person name="Albertini E."/>
            <person name="Pupilli F."/>
            <person name="Ortiz J.P.A."/>
            <person name="Leblanc O."/>
        </authorList>
    </citation>
    <scope>NUCLEOTIDE SEQUENCE [LARGE SCALE GENOMIC DNA]</scope>
    <source>
        <strain evidence="2">R1</strain>
        <tissue evidence="2">Leaf</tissue>
    </source>
</reference>
<dbReference type="PANTHER" id="PTHR34709:SF61">
    <property type="entry name" value="OS07G0229100 PROTEIN"/>
    <property type="match status" value="1"/>
</dbReference>
<organism evidence="2 3">
    <name type="scientific">Paspalum notatum var. saurae</name>
    <dbReference type="NCBI Taxonomy" id="547442"/>
    <lineage>
        <taxon>Eukaryota</taxon>
        <taxon>Viridiplantae</taxon>
        <taxon>Streptophyta</taxon>
        <taxon>Embryophyta</taxon>
        <taxon>Tracheophyta</taxon>
        <taxon>Spermatophyta</taxon>
        <taxon>Magnoliopsida</taxon>
        <taxon>Liliopsida</taxon>
        <taxon>Poales</taxon>
        <taxon>Poaceae</taxon>
        <taxon>PACMAD clade</taxon>
        <taxon>Panicoideae</taxon>
        <taxon>Andropogonodae</taxon>
        <taxon>Paspaleae</taxon>
        <taxon>Paspalinae</taxon>
        <taxon>Paspalum</taxon>
    </lineage>
</organism>
<name>A0AAQ3TUJ0_PASNO</name>
<proteinExistence type="predicted"/>
<gene>
    <name evidence="2" type="ORF">U9M48_025800</name>
</gene>